<reference evidence="1" key="1">
    <citation type="submission" date="2020-04" db="EMBL/GenBank/DDBJ databases">
        <authorList>
            <person name="Chiriac C."/>
            <person name="Salcher M."/>
            <person name="Ghai R."/>
            <person name="Kavagutti S V."/>
        </authorList>
    </citation>
    <scope>NUCLEOTIDE SEQUENCE</scope>
</reference>
<protein>
    <submittedName>
        <fullName evidence="1">Uncharacterized protein</fullName>
    </submittedName>
</protein>
<accession>A0A6J5MB29</accession>
<evidence type="ECO:0000313" key="1">
    <source>
        <dbReference type="EMBL" id="CAB4143894.1"/>
    </source>
</evidence>
<sequence length="130" mass="14875">MFELKVKDKIIPLKWGTWAMYEFSKEKGSINERGDKVPLSMNDYFKLLSSPNVDLSNIISFISIGYRSACVSNKTQLEYTEAEVYDWLDEIGGILDSNGQVMEYMKYIVSETVVLLSKKQEVKEVGKKKG</sequence>
<name>A0A6J5MB29_9CAUD</name>
<gene>
    <name evidence="1" type="ORF">UFOVP463_6</name>
</gene>
<proteinExistence type="predicted"/>
<dbReference type="EMBL" id="LR796433">
    <property type="protein sequence ID" value="CAB4143894.1"/>
    <property type="molecule type" value="Genomic_DNA"/>
</dbReference>
<organism evidence="1">
    <name type="scientific">uncultured Caudovirales phage</name>
    <dbReference type="NCBI Taxonomy" id="2100421"/>
    <lineage>
        <taxon>Viruses</taxon>
        <taxon>Duplodnaviria</taxon>
        <taxon>Heunggongvirae</taxon>
        <taxon>Uroviricota</taxon>
        <taxon>Caudoviricetes</taxon>
        <taxon>Peduoviridae</taxon>
        <taxon>Maltschvirus</taxon>
        <taxon>Maltschvirus maltsch</taxon>
    </lineage>
</organism>